<evidence type="ECO:0000256" key="4">
    <source>
        <dbReference type="ARBA" id="ARBA00022833"/>
    </source>
</evidence>
<dbReference type="InterPro" id="IPR020058">
    <property type="entry name" value="Glu/Gln-tRNA-synth_Ib_cat-dom"/>
</dbReference>
<dbReference type="GO" id="GO:0016874">
    <property type="term" value="F:ligase activity"/>
    <property type="evidence" value="ECO:0007669"/>
    <property type="project" value="UniProtKB-KW"/>
</dbReference>
<dbReference type="InterPro" id="IPR049940">
    <property type="entry name" value="GluQ/Sye"/>
</dbReference>
<feature type="domain" description="Glutamyl/glutaminyl-tRNA synthetase class Ib catalytic" evidence="9">
    <location>
        <begin position="16"/>
        <end position="296"/>
    </location>
</feature>
<dbReference type="EMBL" id="JAOVZR010000001">
    <property type="protein sequence ID" value="MCY0148681.1"/>
    <property type="molecule type" value="Genomic_DNA"/>
</dbReference>
<evidence type="ECO:0000256" key="2">
    <source>
        <dbReference type="ARBA" id="ARBA00022723"/>
    </source>
</evidence>
<dbReference type="Proteomes" id="UP001073227">
    <property type="component" value="Unassembled WGS sequence"/>
</dbReference>
<organism evidence="10 11">
    <name type="scientific">Hoeflea algicola</name>
    <dbReference type="NCBI Taxonomy" id="2983763"/>
    <lineage>
        <taxon>Bacteria</taxon>
        <taxon>Pseudomonadati</taxon>
        <taxon>Pseudomonadota</taxon>
        <taxon>Alphaproteobacteria</taxon>
        <taxon>Hyphomicrobiales</taxon>
        <taxon>Rhizobiaceae</taxon>
        <taxon>Hoeflea</taxon>
    </lineage>
</organism>
<evidence type="ECO:0000256" key="5">
    <source>
        <dbReference type="ARBA" id="ARBA00022840"/>
    </source>
</evidence>
<dbReference type="RefSeq" id="WP_267654220.1">
    <property type="nucleotide sequence ID" value="NZ_JAOVZR010000001.1"/>
</dbReference>
<dbReference type="Pfam" id="PF00749">
    <property type="entry name" value="tRNA-synt_1c"/>
    <property type="match status" value="1"/>
</dbReference>
<evidence type="ECO:0000256" key="1">
    <source>
        <dbReference type="ARBA" id="ARBA00022598"/>
    </source>
</evidence>
<keyword evidence="6 7" id="KW-0030">Aminoacyl-tRNA synthetase</keyword>
<dbReference type="PRINTS" id="PR00987">
    <property type="entry name" value="TRNASYNTHGLU"/>
</dbReference>
<keyword evidence="7" id="KW-0648">Protein biosynthesis</keyword>
<evidence type="ECO:0000313" key="11">
    <source>
        <dbReference type="Proteomes" id="UP001073227"/>
    </source>
</evidence>
<sequence>MPDVNATPNTPPTVPVVRFAPSPNGLLHVGHARSALINWHFARDHGGGFLVRIEDIDISRTRPEFERAILDDLRWLGLEWPEPVRRQSEHFEDYRVALHELRKLGLIYPAFLSRAEAAEIVRQSEASGRTWPRDPDGAPHYPDIDRRRSETERDRRIAEGDPHAWRLDMECAIKGLDAPLGWREIGTGPGGETGSVTADPAAWGDVILARRDVPTSYHLSVIVDDAFQNISHVIRGQDLFAATSVHRLLQEILGLPEPLYCHHALVCDSHGRKLSKSDGDTSITALRAQGASAEDIIALAGMPTTA</sequence>
<keyword evidence="4" id="KW-0862">Zinc</keyword>
<dbReference type="Gene3D" id="3.40.50.620">
    <property type="entry name" value="HUPs"/>
    <property type="match status" value="1"/>
</dbReference>
<dbReference type="PROSITE" id="PS00178">
    <property type="entry name" value="AA_TRNA_LIGASE_I"/>
    <property type="match status" value="1"/>
</dbReference>
<accession>A0ABT3ZAI9</accession>
<dbReference type="EC" id="6.1.1.-" evidence="10"/>
<comment type="similarity">
    <text evidence="7">Belongs to the class-I aminoacyl-tRNA synthetase family.</text>
</comment>
<proteinExistence type="inferred from homology"/>
<keyword evidence="11" id="KW-1185">Reference proteome</keyword>
<keyword evidence="3 7" id="KW-0547">Nucleotide-binding</keyword>
<evidence type="ECO:0000313" key="10">
    <source>
        <dbReference type="EMBL" id="MCY0148681.1"/>
    </source>
</evidence>
<gene>
    <name evidence="10" type="primary">gluQRS</name>
    <name evidence="10" type="ORF">OEG84_13475</name>
</gene>
<keyword evidence="5 7" id="KW-0067">ATP-binding</keyword>
<dbReference type="InterPro" id="IPR000924">
    <property type="entry name" value="Glu/Gln-tRNA-synth"/>
</dbReference>
<evidence type="ECO:0000259" key="9">
    <source>
        <dbReference type="Pfam" id="PF00749"/>
    </source>
</evidence>
<dbReference type="PANTHER" id="PTHR43311:SF1">
    <property type="entry name" value="GLUTAMYL-Q TRNA(ASP) SYNTHETASE"/>
    <property type="match status" value="1"/>
</dbReference>
<evidence type="ECO:0000256" key="6">
    <source>
        <dbReference type="ARBA" id="ARBA00023146"/>
    </source>
</evidence>
<protein>
    <submittedName>
        <fullName evidence="10">tRNA glutamyl-Q(34) synthetase GluQRS</fullName>
        <ecNumber evidence="10">6.1.1.-</ecNumber>
    </submittedName>
</protein>
<keyword evidence="1 7" id="KW-0436">Ligase</keyword>
<evidence type="ECO:0000256" key="3">
    <source>
        <dbReference type="ARBA" id="ARBA00022741"/>
    </source>
</evidence>
<evidence type="ECO:0000256" key="8">
    <source>
        <dbReference type="SAM" id="MobiDB-lite"/>
    </source>
</evidence>
<name>A0ABT3ZAI9_9HYPH</name>
<reference evidence="10" key="1">
    <citation type="submission" date="2022-10" db="EMBL/GenBank/DDBJ databases">
        <title>Hoeflea sp. G2-23, isolated from marine algae.</title>
        <authorList>
            <person name="Kristyanto S."/>
            <person name="Kim J.M."/>
            <person name="Jeon C.O."/>
        </authorList>
    </citation>
    <scope>NUCLEOTIDE SEQUENCE</scope>
    <source>
        <strain evidence="10">G2-23</strain>
    </source>
</reference>
<comment type="caution">
    <text evidence="10">The sequence shown here is derived from an EMBL/GenBank/DDBJ whole genome shotgun (WGS) entry which is preliminary data.</text>
</comment>
<dbReference type="SUPFAM" id="SSF52374">
    <property type="entry name" value="Nucleotidylyl transferase"/>
    <property type="match status" value="1"/>
</dbReference>
<feature type="compositionally biased region" description="Basic and acidic residues" evidence="8">
    <location>
        <begin position="131"/>
        <end position="157"/>
    </location>
</feature>
<dbReference type="NCBIfam" id="NF004315">
    <property type="entry name" value="PRK05710.1-4"/>
    <property type="match status" value="1"/>
</dbReference>
<dbReference type="PANTHER" id="PTHR43311">
    <property type="entry name" value="GLUTAMATE--TRNA LIGASE"/>
    <property type="match status" value="1"/>
</dbReference>
<dbReference type="InterPro" id="IPR001412">
    <property type="entry name" value="aa-tRNA-synth_I_CS"/>
</dbReference>
<feature type="region of interest" description="Disordered" evidence="8">
    <location>
        <begin position="123"/>
        <end position="157"/>
    </location>
</feature>
<keyword evidence="2" id="KW-0479">Metal-binding</keyword>
<evidence type="ECO:0000256" key="7">
    <source>
        <dbReference type="RuleBase" id="RU363037"/>
    </source>
</evidence>
<dbReference type="InterPro" id="IPR014729">
    <property type="entry name" value="Rossmann-like_a/b/a_fold"/>
</dbReference>